<accession>A0A0W8F338</accession>
<organism evidence="1">
    <name type="scientific">hydrocarbon metagenome</name>
    <dbReference type="NCBI Taxonomy" id="938273"/>
    <lineage>
        <taxon>unclassified sequences</taxon>
        <taxon>metagenomes</taxon>
        <taxon>ecological metagenomes</taxon>
    </lineage>
</organism>
<evidence type="ECO:0000313" key="1">
    <source>
        <dbReference type="EMBL" id="KUG15316.1"/>
    </source>
</evidence>
<name>A0A0W8F338_9ZZZZ</name>
<dbReference type="EMBL" id="LNQE01001566">
    <property type="protein sequence ID" value="KUG15316.1"/>
    <property type="molecule type" value="Genomic_DNA"/>
</dbReference>
<gene>
    <name evidence="1" type="ORF">ASZ90_015033</name>
</gene>
<proteinExistence type="predicted"/>
<protein>
    <submittedName>
        <fullName evidence="1">Uncharacterized protein</fullName>
    </submittedName>
</protein>
<comment type="caution">
    <text evidence="1">The sequence shown here is derived from an EMBL/GenBank/DDBJ whole genome shotgun (WGS) entry which is preliminary data.</text>
</comment>
<sequence length="43" mass="4930">MNMPEAFSNANHFVIFIIYARNPERSSLVVDRKTTSVVFIRGT</sequence>
<dbReference type="AlphaFoldDB" id="A0A0W8F338"/>
<reference evidence="1" key="1">
    <citation type="journal article" date="2015" name="Proc. Natl. Acad. Sci. U.S.A.">
        <title>Networks of energetic and metabolic interactions define dynamics in microbial communities.</title>
        <authorList>
            <person name="Embree M."/>
            <person name="Liu J.K."/>
            <person name="Al-Bassam M.M."/>
            <person name="Zengler K."/>
        </authorList>
    </citation>
    <scope>NUCLEOTIDE SEQUENCE</scope>
</reference>